<gene>
    <name evidence="4" type="ORF">A2121_03085</name>
</gene>
<protein>
    <submittedName>
        <fullName evidence="4">Uncharacterized protein</fullName>
    </submittedName>
</protein>
<dbReference type="InterPro" id="IPR002909">
    <property type="entry name" value="IPT_dom"/>
</dbReference>
<dbReference type="SUPFAM" id="SSF81296">
    <property type="entry name" value="E set domains"/>
    <property type="match status" value="1"/>
</dbReference>
<keyword evidence="1" id="KW-0732">Signal</keyword>
<dbReference type="Pfam" id="PF01471">
    <property type="entry name" value="PG_binding_1"/>
    <property type="match status" value="1"/>
</dbReference>
<feature type="signal peptide" evidence="1">
    <location>
        <begin position="1"/>
        <end position="25"/>
    </location>
</feature>
<dbReference type="AlphaFoldDB" id="A0A1F6TKM7"/>
<accession>A0A1F6TKM7</accession>
<evidence type="ECO:0000313" key="5">
    <source>
        <dbReference type="Proteomes" id="UP000176484"/>
    </source>
</evidence>
<dbReference type="Gene3D" id="1.10.101.10">
    <property type="entry name" value="PGBD-like superfamily/PGBD"/>
    <property type="match status" value="1"/>
</dbReference>
<evidence type="ECO:0000259" key="2">
    <source>
        <dbReference type="Pfam" id="PF01471"/>
    </source>
</evidence>
<reference evidence="4 5" key="1">
    <citation type="journal article" date="2016" name="Nat. Commun.">
        <title>Thousands of microbial genomes shed light on interconnected biogeochemical processes in an aquifer system.</title>
        <authorList>
            <person name="Anantharaman K."/>
            <person name="Brown C.T."/>
            <person name="Hug L.A."/>
            <person name="Sharon I."/>
            <person name="Castelle C.J."/>
            <person name="Probst A.J."/>
            <person name="Thomas B.C."/>
            <person name="Singh A."/>
            <person name="Wilkins M.J."/>
            <person name="Karaoz U."/>
            <person name="Brodie E.L."/>
            <person name="Williams K.H."/>
            <person name="Hubbard S.S."/>
            <person name="Banfield J.F."/>
        </authorList>
    </citation>
    <scope>NUCLEOTIDE SEQUENCE [LARGE SCALE GENOMIC DNA]</scope>
</reference>
<dbReference type="SUPFAM" id="SSF47090">
    <property type="entry name" value="PGBD-like"/>
    <property type="match status" value="1"/>
</dbReference>
<comment type="caution">
    <text evidence="4">The sequence shown here is derived from an EMBL/GenBank/DDBJ whole genome shotgun (WGS) entry which is preliminary data.</text>
</comment>
<feature type="domain" description="Peptidoglycan binding-like" evidence="2">
    <location>
        <begin position="85"/>
        <end position="117"/>
    </location>
</feature>
<dbReference type="Gene3D" id="2.60.40.10">
    <property type="entry name" value="Immunoglobulins"/>
    <property type="match status" value="1"/>
</dbReference>
<feature type="domain" description="IPT/TIG" evidence="3">
    <location>
        <begin position="164"/>
        <end position="260"/>
    </location>
</feature>
<dbReference type="EMBL" id="MFTD01000041">
    <property type="protein sequence ID" value="OGI45693.1"/>
    <property type="molecule type" value="Genomic_DNA"/>
</dbReference>
<feature type="chain" id="PRO_5009526715" evidence="1">
    <location>
        <begin position="26"/>
        <end position="268"/>
    </location>
</feature>
<dbReference type="Proteomes" id="UP000176484">
    <property type="component" value="Unassembled WGS sequence"/>
</dbReference>
<evidence type="ECO:0000313" key="4">
    <source>
        <dbReference type="EMBL" id="OGI45693.1"/>
    </source>
</evidence>
<dbReference type="InterPro" id="IPR014756">
    <property type="entry name" value="Ig_E-set"/>
</dbReference>
<dbReference type="Pfam" id="PF01833">
    <property type="entry name" value="TIG"/>
    <property type="match status" value="1"/>
</dbReference>
<dbReference type="InterPro" id="IPR013783">
    <property type="entry name" value="Ig-like_fold"/>
</dbReference>
<sequence length="268" mass="28588">MKKYTLSLTILAFVFGLFNINFVNAANCASGDLFNSSTGKRCSPNPIVIECPKGDLFNTATGERCNAWQDDSSSNVAQQFQIGSRGESVKAFQQILANAGFLFGKIDGIYGPITDSAAKNYYIKYPISIVPLPPLLVPASTSTPLSVSSPKPIPSPLPIIKVKPQISSLSPSSGVVGTEVTINGTGLSGSTIYFGGYPIQTSSRFTTDNDTRLTFIVPSSLSNCSSINKVCAQMVILVQAGKYEVYVSNSNGTSNSITFEVVDYKLNM</sequence>
<dbReference type="InterPro" id="IPR002477">
    <property type="entry name" value="Peptidoglycan-bd-like"/>
</dbReference>
<evidence type="ECO:0000259" key="3">
    <source>
        <dbReference type="Pfam" id="PF01833"/>
    </source>
</evidence>
<evidence type="ECO:0000256" key="1">
    <source>
        <dbReference type="SAM" id="SignalP"/>
    </source>
</evidence>
<dbReference type="InterPro" id="IPR036365">
    <property type="entry name" value="PGBD-like_sf"/>
</dbReference>
<proteinExistence type="predicted"/>
<dbReference type="InterPro" id="IPR036366">
    <property type="entry name" value="PGBDSf"/>
</dbReference>
<organism evidence="4 5">
    <name type="scientific">Candidatus Nomurabacteria bacterium GWB1_40_6</name>
    <dbReference type="NCBI Taxonomy" id="1801727"/>
    <lineage>
        <taxon>Bacteria</taxon>
        <taxon>Candidatus Nomuraibacteriota</taxon>
    </lineage>
</organism>
<name>A0A1F6TKM7_9BACT</name>